<comment type="caution">
    <text evidence="2">The sequence shown here is derived from an EMBL/GenBank/DDBJ whole genome shotgun (WGS) entry which is preliminary data.</text>
</comment>
<accession>A0A1B8ASN9</accession>
<evidence type="ECO:0000313" key="3">
    <source>
        <dbReference type="Proteomes" id="UP000091967"/>
    </source>
</evidence>
<evidence type="ECO:0000313" key="2">
    <source>
        <dbReference type="EMBL" id="OBS23500.1"/>
    </source>
</evidence>
<keyword evidence="3" id="KW-1185">Reference proteome</keyword>
<proteinExistence type="predicted"/>
<evidence type="ECO:0000256" key="1">
    <source>
        <dbReference type="SAM" id="MobiDB-lite"/>
    </source>
</evidence>
<organism evidence="2 3">
    <name type="scientific">Fusarium poae</name>
    <dbReference type="NCBI Taxonomy" id="36050"/>
    <lineage>
        <taxon>Eukaryota</taxon>
        <taxon>Fungi</taxon>
        <taxon>Dikarya</taxon>
        <taxon>Ascomycota</taxon>
        <taxon>Pezizomycotina</taxon>
        <taxon>Sordariomycetes</taxon>
        <taxon>Hypocreomycetidae</taxon>
        <taxon>Hypocreales</taxon>
        <taxon>Nectriaceae</taxon>
        <taxon>Fusarium</taxon>
    </lineage>
</organism>
<sequence>MRTGHQRNLDQASTSLSFRLVLELRSTALYAITIMNDFSLCRAFPASSEKFFLLRDLVKTPTQSKVPVQSSGPSSSSSVEASHLFSSEIPEQEVVDIFARRAGLLGGRVYIAYPD</sequence>
<feature type="region of interest" description="Disordered" evidence="1">
    <location>
        <begin position="62"/>
        <end position="84"/>
    </location>
</feature>
<feature type="compositionally biased region" description="Low complexity" evidence="1">
    <location>
        <begin position="70"/>
        <end position="84"/>
    </location>
</feature>
<dbReference type="Proteomes" id="UP000091967">
    <property type="component" value="Unassembled WGS sequence"/>
</dbReference>
<dbReference type="EMBL" id="LYXU01000002">
    <property type="protein sequence ID" value="OBS23500.1"/>
    <property type="molecule type" value="Genomic_DNA"/>
</dbReference>
<name>A0A1B8ASN9_FUSPO</name>
<protein>
    <submittedName>
        <fullName evidence="2">Uncharacterized protein</fullName>
    </submittedName>
</protein>
<reference evidence="2 3" key="1">
    <citation type="submission" date="2016-06" db="EMBL/GenBank/DDBJ databases">
        <title>Living apart together: crosstalk between the core and supernumerary genomes in a fungal plant pathogen.</title>
        <authorList>
            <person name="Vanheule A."/>
            <person name="Audenaert K."/>
            <person name="Warris S."/>
            <person name="Van De Geest H."/>
            <person name="Schijlen E."/>
            <person name="Hofte M."/>
            <person name="De Saeger S."/>
            <person name="Haesaert G."/>
            <person name="Waalwijk C."/>
            <person name="Van Der Lee T."/>
        </authorList>
    </citation>
    <scope>NUCLEOTIDE SEQUENCE [LARGE SCALE GENOMIC DNA]</scope>
    <source>
        <strain evidence="2 3">2516</strain>
    </source>
</reference>
<gene>
    <name evidence="2" type="ORF">FPOA_04050</name>
</gene>
<dbReference type="AlphaFoldDB" id="A0A1B8ASN9"/>